<evidence type="ECO:0000256" key="3">
    <source>
        <dbReference type="ARBA" id="ARBA00023125"/>
    </source>
</evidence>
<dbReference type="PRINTS" id="PR00039">
    <property type="entry name" value="HTHLYSR"/>
</dbReference>
<keyword evidence="5" id="KW-0804">Transcription</keyword>
<evidence type="ECO:0000313" key="7">
    <source>
        <dbReference type="EMBL" id="MDY0883405.1"/>
    </source>
</evidence>
<protein>
    <submittedName>
        <fullName evidence="7">LysR family transcriptional regulator</fullName>
    </submittedName>
</protein>
<dbReference type="PANTHER" id="PTHR30537:SF70">
    <property type="entry name" value="HTH-TYPE TRANSCRIPTIONAL ACTIVATOR AMPR"/>
    <property type="match status" value="1"/>
</dbReference>
<dbReference type="InterPro" id="IPR005119">
    <property type="entry name" value="LysR_subst-bd"/>
</dbReference>
<evidence type="ECO:0000256" key="4">
    <source>
        <dbReference type="ARBA" id="ARBA00023159"/>
    </source>
</evidence>
<dbReference type="Proteomes" id="UP001279642">
    <property type="component" value="Unassembled WGS sequence"/>
</dbReference>
<feature type="domain" description="HTH lysR-type" evidence="6">
    <location>
        <begin position="6"/>
        <end position="63"/>
    </location>
</feature>
<comment type="caution">
    <text evidence="7">The sequence shown here is derived from an EMBL/GenBank/DDBJ whole genome shotgun (WGS) entry which is preliminary data.</text>
</comment>
<evidence type="ECO:0000313" key="8">
    <source>
        <dbReference type="Proteomes" id="UP001279642"/>
    </source>
</evidence>
<keyword evidence="8" id="KW-1185">Reference proteome</keyword>
<reference evidence="7 8" key="1">
    <citation type="journal article" date="2016" name="Antonie Van Leeuwenhoek">
        <title>Dongia soli sp. nov., isolated from soil from Dokdo, Korea.</title>
        <authorList>
            <person name="Kim D.U."/>
            <person name="Lee H."/>
            <person name="Kim H."/>
            <person name="Kim S.G."/>
            <person name="Ka J.O."/>
        </authorList>
    </citation>
    <scope>NUCLEOTIDE SEQUENCE [LARGE SCALE GENOMIC DNA]</scope>
    <source>
        <strain evidence="7 8">D78</strain>
    </source>
</reference>
<dbReference type="EMBL" id="JAXCLW010000002">
    <property type="protein sequence ID" value="MDY0883405.1"/>
    <property type="molecule type" value="Genomic_DNA"/>
</dbReference>
<proteinExistence type="inferred from homology"/>
<organism evidence="7 8">
    <name type="scientific">Dongia soli</name>
    <dbReference type="NCBI Taxonomy" id="600628"/>
    <lineage>
        <taxon>Bacteria</taxon>
        <taxon>Pseudomonadati</taxon>
        <taxon>Pseudomonadota</taxon>
        <taxon>Alphaproteobacteria</taxon>
        <taxon>Rhodospirillales</taxon>
        <taxon>Dongiaceae</taxon>
        <taxon>Dongia</taxon>
    </lineage>
</organism>
<dbReference type="PANTHER" id="PTHR30537">
    <property type="entry name" value="HTH-TYPE TRANSCRIPTIONAL REGULATOR"/>
    <property type="match status" value="1"/>
</dbReference>
<evidence type="ECO:0000259" key="6">
    <source>
        <dbReference type="PROSITE" id="PS50931"/>
    </source>
</evidence>
<dbReference type="Gene3D" id="3.40.190.10">
    <property type="entry name" value="Periplasmic binding protein-like II"/>
    <property type="match status" value="2"/>
</dbReference>
<keyword evidence="3" id="KW-0238">DNA-binding</keyword>
<dbReference type="InterPro" id="IPR000847">
    <property type="entry name" value="LysR_HTH_N"/>
</dbReference>
<dbReference type="Pfam" id="PF03466">
    <property type="entry name" value="LysR_substrate"/>
    <property type="match status" value="1"/>
</dbReference>
<dbReference type="Gene3D" id="1.10.10.10">
    <property type="entry name" value="Winged helix-like DNA-binding domain superfamily/Winged helix DNA-binding domain"/>
    <property type="match status" value="1"/>
</dbReference>
<evidence type="ECO:0000256" key="5">
    <source>
        <dbReference type="ARBA" id="ARBA00023163"/>
    </source>
</evidence>
<dbReference type="InterPro" id="IPR036390">
    <property type="entry name" value="WH_DNA-bd_sf"/>
</dbReference>
<name>A0ABU5EAM2_9PROT</name>
<keyword evidence="2" id="KW-0805">Transcription regulation</keyword>
<keyword evidence="4" id="KW-0010">Activator</keyword>
<comment type="similarity">
    <text evidence="1">Belongs to the LysR transcriptional regulatory family.</text>
</comment>
<dbReference type="SUPFAM" id="SSF53850">
    <property type="entry name" value="Periplasmic binding protein-like II"/>
    <property type="match status" value="1"/>
</dbReference>
<gene>
    <name evidence="7" type="ORF">SMD27_11170</name>
</gene>
<accession>A0ABU5EAM2</accession>
<evidence type="ECO:0000256" key="1">
    <source>
        <dbReference type="ARBA" id="ARBA00009437"/>
    </source>
</evidence>
<dbReference type="SUPFAM" id="SSF46785">
    <property type="entry name" value="Winged helix' DNA-binding domain"/>
    <property type="match status" value="1"/>
</dbReference>
<evidence type="ECO:0000256" key="2">
    <source>
        <dbReference type="ARBA" id="ARBA00023015"/>
    </source>
</evidence>
<sequence length="292" mass="31988">MTSPHLPLNALRAFEASARHLSFTCAARELHVTQAAVSQQVRALEVQLGAQLFRRLPRGLALTDEGLALLPVLSDAFDRIKSIIKRFDSGHVTEVLTVSAVGTFAVGWLMSRLQSFREAHPFVELRLLTHNNVVDLAGEGLDFAIRFGDGVWPGIQAAQLLDAPLSVLCTPTMARRLKTPGDLAREILLRSYRSDDWPCWFAAAGIEPPAIRGPIFDSSRLMAEAAMQGAGAALVPVSMFAQELCEGRLVQPFPVASNVGGYWLTWLRSKRMTTAMHGFKNWITEQAAQVAT</sequence>
<dbReference type="InterPro" id="IPR058163">
    <property type="entry name" value="LysR-type_TF_proteobact-type"/>
</dbReference>
<dbReference type="Pfam" id="PF00126">
    <property type="entry name" value="HTH_1"/>
    <property type="match status" value="1"/>
</dbReference>
<dbReference type="PROSITE" id="PS50931">
    <property type="entry name" value="HTH_LYSR"/>
    <property type="match status" value="1"/>
</dbReference>
<dbReference type="RefSeq" id="WP_320508441.1">
    <property type="nucleotide sequence ID" value="NZ_JAXCLW010000002.1"/>
</dbReference>
<dbReference type="InterPro" id="IPR036388">
    <property type="entry name" value="WH-like_DNA-bd_sf"/>
</dbReference>